<dbReference type="OrthoDB" id="37297at2759"/>
<protein>
    <recommendedName>
        <fullName evidence="2">Thioredoxin-like fold domain-containing protein</fullName>
    </recommendedName>
</protein>
<dbReference type="InterPro" id="IPR012336">
    <property type="entry name" value="Thioredoxin-like_fold"/>
</dbReference>
<organism evidence="3 4">
    <name type="scientific">Prunus persica</name>
    <name type="common">Peach</name>
    <name type="synonym">Amygdalus persica</name>
    <dbReference type="NCBI Taxonomy" id="3760"/>
    <lineage>
        <taxon>Eukaryota</taxon>
        <taxon>Viridiplantae</taxon>
        <taxon>Streptophyta</taxon>
        <taxon>Embryophyta</taxon>
        <taxon>Tracheophyta</taxon>
        <taxon>Spermatophyta</taxon>
        <taxon>Magnoliopsida</taxon>
        <taxon>eudicotyledons</taxon>
        <taxon>Gunneridae</taxon>
        <taxon>Pentapetalae</taxon>
        <taxon>rosids</taxon>
        <taxon>fabids</taxon>
        <taxon>Rosales</taxon>
        <taxon>Rosaceae</taxon>
        <taxon>Amygdaloideae</taxon>
        <taxon>Amygdaleae</taxon>
        <taxon>Prunus</taxon>
    </lineage>
</organism>
<evidence type="ECO:0000313" key="3">
    <source>
        <dbReference type="EMBL" id="ONI32310.1"/>
    </source>
</evidence>
<dbReference type="AlphaFoldDB" id="A0A251R9A5"/>
<dbReference type="SUPFAM" id="SSF52833">
    <property type="entry name" value="Thioredoxin-like"/>
    <property type="match status" value="1"/>
</dbReference>
<dbReference type="CDD" id="cd02972">
    <property type="entry name" value="DsbA_family"/>
    <property type="match status" value="1"/>
</dbReference>
<evidence type="ECO:0000259" key="2">
    <source>
        <dbReference type="Pfam" id="PF13462"/>
    </source>
</evidence>
<dbReference type="InterPro" id="IPR036249">
    <property type="entry name" value="Thioredoxin-like_sf"/>
</dbReference>
<dbReference type="Gene3D" id="3.40.30.10">
    <property type="entry name" value="Glutaredoxin"/>
    <property type="match status" value="1"/>
</dbReference>
<feature type="signal peptide" evidence="1">
    <location>
        <begin position="1"/>
        <end position="28"/>
    </location>
</feature>
<sequence length="235" mass="26677">MQEGKHRILMLLQTAWVLLVVFVLKGCAQNLPPAKYDGFVYDHHLVDSDSILIEAFFDPVCPDSRDAWPPLKKALQHYSPRVSVVVHLLPLPYHDNAFVSSRVLHIVNQLNTSATFPLLEWFFKNQEKYYNVQTRNLSRVAVANDIVNSVTEVVGNSYHSDLESGLNDRKTDLKTRVSFKYSASRGVYATPTFFLNGFVLPDAGSPTDFNGWKKIIDPLIGNEAPKNQENLHFFL</sequence>
<keyword evidence="4" id="KW-1185">Reference proteome</keyword>
<reference evidence="3 4" key="1">
    <citation type="journal article" date="2013" name="Nat. Genet.">
        <title>The high-quality draft genome of peach (Prunus persica) identifies unique patterns of genetic diversity, domestication and genome evolution.</title>
        <authorList>
            <consortium name="International Peach Genome Initiative"/>
            <person name="Verde I."/>
            <person name="Abbott A.G."/>
            <person name="Scalabrin S."/>
            <person name="Jung S."/>
            <person name="Shu S."/>
            <person name="Marroni F."/>
            <person name="Zhebentyayeva T."/>
            <person name="Dettori M.T."/>
            <person name="Grimwood J."/>
            <person name="Cattonaro F."/>
            <person name="Zuccolo A."/>
            <person name="Rossini L."/>
            <person name="Jenkins J."/>
            <person name="Vendramin E."/>
            <person name="Meisel L.A."/>
            <person name="Decroocq V."/>
            <person name="Sosinski B."/>
            <person name="Prochnik S."/>
            <person name="Mitros T."/>
            <person name="Policriti A."/>
            <person name="Cipriani G."/>
            <person name="Dondini L."/>
            <person name="Ficklin S."/>
            <person name="Goodstein D.M."/>
            <person name="Xuan P."/>
            <person name="Del Fabbro C."/>
            <person name="Aramini V."/>
            <person name="Copetti D."/>
            <person name="Gonzalez S."/>
            <person name="Horner D.S."/>
            <person name="Falchi R."/>
            <person name="Lucas S."/>
            <person name="Mica E."/>
            <person name="Maldonado J."/>
            <person name="Lazzari B."/>
            <person name="Bielenberg D."/>
            <person name="Pirona R."/>
            <person name="Miculan M."/>
            <person name="Barakat A."/>
            <person name="Testolin R."/>
            <person name="Stella A."/>
            <person name="Tartarini S."/>
            <person name="Tonutti P."/>
            <person name="Arus P."/>
            <person name="Orellana A."/>
            <person name="Wells C."/>
            <person name="Main D."/>
            <person name="Vizzotto G."/>
            <person name="Silva H."/>
            <person name="Salamini F."/>
            <person name="Schmutz J."/>
            <person name="Morgante M."/>
            <person name="Rokhsar D.S."/>
        </authorList>
    </citation>
    <scope>NUCLEOTIDE SEQUENCE [LARGE SCALE GENOMIC DNA]</scope>
    <source>
        <strain evidence="4">cv. Nemared</strain>
    </source>
</reference>
<gene>
    <name evidence="3" type="ORF">PRUPE_1G360400</name>
</gene>
<feature type="domain" description="Thioredoxin-like fold" evidence="2">
    <location>
        <begin position="53"/>
        <end position="217"/>
    </location>
</feature>
<dbReference type="PANTHER" id="PTHR33875:SF2">
    <property type="entry name" value="ACR183CP"/>
    <property type="match status" value="1"/>
</dbReference>
<dbReference type="Gramene" id="ONI32310">
    <property type="protein sequence ID" value="ONI32310"/>
    <property type="gene ID" value="PRUPE_1G360400"/>
</dbReference>
<proteinExistence type="predicted"/>
<feature type="chain" id="PRO_5013304383" description="Thioredoxin-like fold domain-containing protein" evidence="1">
    <location>
        <begin position="29"/>
        <end position="235"/>
    </location>
</feature>
<dbReference type="eggNOG" id="ENOG502RYI2">
    <property type="taxonomic scope" value="Eukaryota"/>
</dbReference>
<evidence type="ECO:0000256" key="1">
    <source>
        <dbReference type="SAM" id="SignalP"/>
    </source>
</evidence>
<dbReference type="EMBL" id="CM007651">
    <property type="protein sequence ID" value="ONI32310.1"/>
    <property type="molecule type" value="Genomic_DNA"/>
</dbReference>
<dbReference type="Proteomes" id="UP000006882">
    <property type="component" value="Chromosome G1"/>
</dbReference>
<name>A0A251R9A5_PRUPE</name>
<dbReference type="SMR" id="A0A251R9A5"/>
<evidence type="ECO:0000313" key="4">
    <source>
        <dbReference type="Proteomes" id="UP000006882"/>
    </source>
</evidence>
<dbReference type="STRING" id="3760.A0A251R9A5"/>
<dbReference type="PANTHER" id="PTHR33875">
    <property type="entry name" value="OS09G0542200 PROTEIN"/>
    <property type="match status" value="1"/>
</dbReference>
<dbReference type="Pfam" id="PF13462">
    <property type="entry name" value="Thioredoxin_4"/>
    <property type="match status" value="1"/>
</dbReference>
<keyword evidence="1" id="KW-0732">Signal</keyword>
<accession>A0A251R9A5</accession>